<keyword evidence="1" id="KW-0343">GTPase activation</keyword>
<dbReference type="InterPro" id="IPR001611">
    <property type="entry name" value="Leu-rich_rpt"/>
</dbReference>
<comment type="caution">
    <text evidence="6">The sequence shown here is derived from an EMBL/GenBank/DDBJ whole genome shotgun (WGS) entry which is preliminary data.</text>
</comment>
<dbReference type="CDD" id="cd00116">
    <property type="entry name" value="LRR_RI"/>
    <property type="match status" value="1"/>
</dbReference>
<dbReference type="PANTHER" id="PTHR24113:SF12">
    <property type="entry name" value="RAN GTPASE-ACTIVATING PROTEIN 1"/>
    <property type="match status" value="1"/>
</dbReference>
<dbReference type="InterPro" id="IPR032675">
    <property type="entry name" value="LRR_dom_sf"/>
</dbReference>
<keyword evidence="2" id="KW-0433">Leucine-rich repeat</keyword>
<evidence type="ECO:0000256" key="2">
    <source>
        <dbReference type="ARBA" id="ARBA00022614"/>
    </source>
</evidence>
<dbReference type="Gene3D" id="3.80.10.10">
    <property type="entry name" value="Ribonuclease Inhibitor"/>
    <property type="match status" value="1"/>
</dbReference>
<dbReference type="InterPro" id="IPR009109">
    <property type="entry name" value="Ran_GTPase_activating_1_C"/>
</dbReference>
<dbReference type="SMART" id="SM00368">
    <property type="entry name" value="LRR_RI"/>
    <property type="match status" value="8"/>
</dbReference>
<evidence type="ECO:0000256" key="4">
    <source>
        <dbReference type="SAM" id="MobiDB-lite"/>
    </source>
</evidence>
<proteinExistence type="predicted"/>
<feature type="compositionally biased region" description="Acidic residues" evidence="4">
    <location>
        <begin position="337"/>
        <end position="374"/>
    </location>
</feature>
<dbReference type="AlphaFoldDB" id="A0AAN8WSL9"/>
<evidence type="ECO:0000313" key="7">
    <source>
        <dbReference type="Proteomes" id="UP001381693"/>
    </source>
</evidence>
<dbReference type="Gene3D" id="1.25.40.200">
    <property type="entry name" value="Ran-GTPase activating protein 1, C-terminal domain"/>
    <property type="match status" value="1"/>
</dbReference>
<name>A0AAN8WSL9_HALRR</name>
<organism evidence="6 7">
    <name type="scientific">Halocaridina rubra</name>
    <name type="common">Hawaiian red shrimp</name>
    <dbReference type="NCBI Taxonomy" id="373956"/>
    <lineage>
        <taxon>Eukaryota</taxon>
        <taxon>Metazoa</taxon>
        <taxon>Ecdysozoa</taxon>
        <taxon>Arthropoda</taxon>
        <taxon>Crustacea</taxon>
        <taxon>Multicrustacea</taxon>
        <taxon>Malacostraca</taxon>
        <taxon>Eumalacostraca</taxon>
        <taxon>Eucarida</taxon>
        <taxon>Decapoda</taxon>
        <taxon>Pleocyemata</taxon>
        <taxon>Caridea</taxon>
        <taxon>Atyoidea</taxon>
        <taxon>Atyidae</taxon>
        <taxon>Halocaridina</taxon>
    </lineage>
</organism>
<dbReference type="SUPFAM" id="SSF52047">
    <property type="entry name" value="RNI-like"/>
    <property type="match status" value="1"/>
</dbReference>
<dbReference type="Proteomes" id="UP001381693">
    <property type="component" value="Unassembled WGS sequence"/>
</dbReference>
<dbReference type="InterPro" id="IPR036720">
    <property type="entry name" value="RanGAP1_C_sf"/>
</dbReference>
<evidence type="ECO:0000313" key="6">
    <source>
        <dbReference type="EMBL" id="KAK7067623.1"/>
    </source>
</evidence>
<dbReference type="GO" id="GO:0005634">
    <property type="term" value="C:nucleus"/>
    <property type="evidence" value="ECO:0007669"/>
    <property type="project" value="TreeGrafter"/>
</dbReference>
<dbReference type="GO" id="GO:0007165">
    <property type="term" value="P:signal transduction"/>
    <property type="evidence" value="ECO:0007669"/>
    <property type="project" value="InterPro"/>
</dbReference>
<sequence length="500" mass="54099">MSTTLSFAAQANKWNTADDVKDAAEAIRSHKDLQCLVLEANTLGVEAAEMMGDALANHPEFERAHWKDLFTGRLKREIPEALRHLFSGLIRAGAKLRELDLSDNALGPVGVEGMLDFMCSPVCYSLQELRLNNNGLGITGGTMLAKSLMKLVENAKAAGTQLQLKVFISGRNRLELEGAKVFAEFFRTIGTLEEVAMPQNGIFAEGIDALASALSVNPNLRILNLNDNTFTPKGARAMAEKLPSMQNLEVINFGDCLLKTNGAISIAKALESGHIKLRELYLDSNEIKIEGGLHIVKALANKEQMTTLMLDGNQFGDEGKDCLVSALEDIGCLEILESLEDDENPDSDEEEEDDIDGDEEEDEDEVEGEEEVQEVEGSGVSPLLRRALSDIKPEKCTAAEFCDQPTAGRLIGLGNSGPSLLVEEAKKISGESDEAFITACIGIFMKTSSVAATDNEKVQQAVFDATEKLASSAFVAAQKENLSSVATNNFLVHLGLIKCE</sequence>
<protein>
    <submittedName>
        <fullName evidence="6">Ran GTPase-activating protein 1</fullName>
    </submittedName>
</protein>
<gene>
    <name evidence="6" type="primary">RANGAP1</name>
    <name evidence="6" type="ORF">SK128_008268</name>
</gene>
<evidence type="ECO:0000256" key="1">
    <source>
        <dbReference type="ARBA" id="ARBA00022468"/>
    </source>
</evidence>
<dbReference type="GO" id="GO:0005829">
    <property type="term" value="C:cytosol"/>
    <property type="evidence" value="ECO:0007669"/>
    <property type="project" value="TreeGrafter"/>
</dbReference>
<dbReference type="PANTHER" id="PTHR24113">
    <property type="entry name" value="RAN GTPASE-ACTIVATING PROTEIN 1"/>
    <property type="match status" value="1"/>
</dbReference>
<dbReference type="Pfam" id="PF13516">
    <property type="entry name" value="LRR_6"/>
    <property type="match status" value="2"/>
</dbReference>
<evidence type="ECO:0000259" key="5">
    <source>
        <dbReference type="Pfam" id="PF07834"/>
    </source>
</evidence>
<reference evidence="6 7" key="1">
    <citation type="submission" date="2023-11" db="EMBL/GenBank/DDBJ databases">
        <title>Halocaridina rubra genome assembly.</title>
        <authorList>
            <person name="Smith C."/>
        </authorList>
    </citation>
    <scope>NUCLEOTIDE SEQUENCE [LARGE SCALE GENOMIC DNA]</scope>
    <source>
        <strain evidence="6">EP-1</strain>
        <tissue evidence="6">Whole</tissue>
    </source>
</reference>
<dbReference type="EMBL" id="JAXCGZ010017917">
    <property type="protein sequence ID" value="KAK7067623.1"/>
    <property type="molecule type" value="Genomic_DNA"/>
</dbReference>
<dbReference type="GO" id="GO:0048471">
    <property type="term" value="C:perinuclear region of cytoplasm"/>
    <property type="evidence" value="ECO:0007669"/>
    <property type="project" value="TreeGrafter"/>
</dbReference>
<dbReference type="GO" id="GO:0006913">
    <property type="term" value="P:nucleocytoplasmic transport"/>
    <property type="evidence" value="ECO:0007669"/>
    <property type="project" value="TreeGrafter"/>
</dbReference>
<dbReference type="Pfam" id="PF07834">
    <property type="entry name" value="RanGAP1_C"/>
    <property type="match status" value="1"/>
</dbReference>
<feature type="domain" description="Ran-GTPase activating protein 1 C-terminal" evidence="5">
    <location>
        <begin position="393"/>
        <end position="500"/>
    </location>
</feature>
<dbReference type="SUPFAM" id="SSF69099">
    <property type="entry name" value="Ran-GTPase activating protein 1 (RanGAP1), C-terminal domain"/>
    <property type="match status" value="1"/>
</dbReference>
<dbReference type="GO" id="GO:0005096">
    <property type="term" value="F:GTPase activator activity"/>
    <property type="evidence" value="ECO:0007669"/>
    <property type="project" value="UniProtKB-KW"/>
</dbReference>
<feature type="non-terminal residue" evidence="6">
    <location>
        <position position="500"/>
    </location>
</feature>
<dbReference type="GO" id="GO:0031267">
    <property type="term" value="F:small GTPase binding"/>
    <property type="evidence" value="ECO:0007669"/>
    <property type="project" value="TreeGrafter"/>
</dbReference>
<dbReference type="InterPro" id="IPR027038">
    <property type="entry name" value="RanGap"/>
</dbReference>
<evidence type="ECO:0000256" key="3">
    <source>
        <dbReference type="ARBA" id="ARBA00022737"/>
    </source>
</evidence>
<keyword evidence="7" id="KW-1185">Reference proteome</keyword>
<keyword evidence="3" id="KW-0677">Repeat</keyword>
<accession>A0AAN8WSL9</accession>
<feature type="region of interest" description="Disordered" evidence="4">
    <location>
        <begin position="337"/>
        <end position="380"/>
    </location>
</feature>